<keyword evidence="1" id="KW-0812">Transmembrane</keyword>
<evidence type="ECO:0000313" key="2">
    <source>
        <dbReference type="Proteomes" id="UP000492821"/>
    </source>
</evidence>
<dbReference type="AlphaFoldDB" id="A0A7E4VP01"/>
<protein>
    <submittedName>
        <fullName evidence="3">Uncharacterized protein</fullName>
    </submittedName>
</protein>
<sequence length="124" mass="13802">MAVDLEQSFHFYDYLGPVAVGLIFALTLIILSFFILNFCLVSRRDELTVFEKFGSKHNLRLGPHSLGSIKRKEEHERMIALMEQEAKDNKNQPIVMNQPAPAGEGTCPVAAEIPQVQVEAASTS</sequence>
<reference evidence="3" key="2">
    <citation type="submission" date="2020-10" db="UniProtKB">
        <authorList>
            <consortium name="WormBaseParasite"/>
        </authorList>
    </citation>
    <scope>IDENTIFICATION</scope>
</reference>
<keyword evidence="2" id="KW-1185">Reference proteome</keyword>
<keyword evidence="1" id="KW-0472">Membrane</keyword>
<dbReference type="WBParaSite" id="Pan_g23203.t1">
    <property type="protein sequence ID" value="Pan_g23203.t1"/>
    <property type="gene ID" value="Pan_g23203"/>
</dbReference>
<reference evidence="2" key="1">
    <citation type="journal article" date="2013" name="Genetics">
        <title>The draft genome and transcriptome of Panagrellus redivivus are shaped by the harsh demands of a free-living lifestyle.</title>
        <authorList>
            <person name="Srinivasan J."/>
            <person name="Dillman A.R."/>
            <person name="Macchietto M.G."/>
            <person name="Heikkinen L."/>
            <person name="Lakso M."/>
            <person name="Fracchia K.M."/>
            <person name="Antoshechkin I."/>
            <person name="Mortazavi A."/>
            <person name="Wong G."/>
            <person name="Sternberg P.W."/>
        </authorList>
    </citation>
    <scope>NUCLEOTIDE SEQUENCE [LARGE SCALE GENOMIC DNA]</scope>
    <source>
        <strain evidence="2">MT8872</strain>
    </source>
</reference>
<keyword evidence="1" id="KW-1133">Transmembrane helix</keyword>
<accession>A0A7E4VP01</accession>
<proteinExistence type="predicted"/>
<dbReference type="Pfam" id="PF21525">
    <property type="entry name" value="Nlp36"/>
    <property type="match status" value="1"/>
</dbReference>
<feature type="transmembrane region" description="Helical" evidence="1">
    <location>
        <begin position="14"/>
        <end position="36"/>
    </location>
</feature>
<evidence type="ECO:0000313" key="3">
    <source>
        <dbReference type="WBParaSite" id="Pan_g23203.t1"/>
    </source>
</evidence>
<organism evidence="2 3">
    <name type="scientific">Panagrellus redivivus</name>
    <name type="common">Microworm</name>
    <dbReference type="NCBI Taxonomy" id="6233"/>
    <lineage>
        <taxon>Eukaryota</taxon>
        <taxon>Metazoa</taxon>
        <taxon>Ecdysozoa</taxon>
        <taxon>Nematoda</taxon>
        <taxon>Chromadorea</taxon>
        <taxon>Rhabditida</taxon>
        <taxon>Tylenchina</taxon>
        <taxon>Panagrolaimomorpha</taxon>
        <taxon>Panagrolaimoidea</taxon>
        <taxon>Panagrolaimidae</taxon>
        <taxon>Panagrellus</taxon>
    </lineage>
</organism>
<dbReference type="Proteomes" id="UP000492821">
    <property type="component" value="Unassembled WGS sequence"/>
</dbReference>
<name>A0A7E4VP01_PANRE</name>
<evidence type="ECO:0000256" key="1">
    <source>
        <dbReference type="SAM" id="Phobius"/>
    </source>
</evidence>